<gene>
    <name evidence="2" type="ORF">BKA59DRAFT_322132</name>
</gene>
<sequence>MGAQDLLMVSCNLGAVGLLQSAEDLPPSSSLHLSFQSSAILNLRVFFLSTEDLLLTPIFARSCKLSWDCRSSSMHRRSPASARLCRSCDLVIAGLLSAEDLLPTPVSAGLDIFLEIAGLLSMIGLPLQSIFARSSRSAQPGHQSGRRPSPTVPNQL</sequence>
<dbReference type="AlphaFoldDB" id="A0A8K0RNE3"/>
<proteinExistence type="predicted"/>
<comment type="caution">
    <text evidence="2">The sequence shown here is derived from an EMBL/GenBank/DDBJ whole genome shotgun (WGS) entry which is preliminary data.</text>
</comment>
<feature type="region of interest" description="Disordered" evidence="1">
    <location>
        <begin position="137"/>
        <end position="156"/>
    </location>
</feature>
<accession>A0A8K0RNE3</accession>
<protein>
    <submittedName>
        <fullName evidence="2">Uncharacterized protein</fullName>
    </submittedName>
</protein>
<reference evidence="2" key="1">
    <citation type="journal article" date="2021" name="Nat. Commun.">
        <title>Genetic determinants of endophytism in the Arabidopsis root mycobiome.</title>
        <authorList>
            <person name="Mesny F."/>
            <person name="Miyauchi S."/>
            <person name="Thiergart T."/>
            <person name="Pickel B."/>
            <person name="Atanasova L."/>
            <person name="Karlsson M."/>
            <person name="Huettel B."/>
            <person name="Barry K.W."/>
            <person name="Haridas S."/>
            <person name="Chen C."/>
            <person name="Bauer D."/>
            <person name="Andreopoulos W."/>
            <person name="Pangilinan J."/>
            <person name="LaButti K."/>
            <person name="Riley R."/>
            <person name="Lipzen A."/>
            <person name="Clum A."/>
            <person name="Drula E."/>
            <person name="Henrissat B."/>
            <person name="Kohler A."/>
            <person name="Grigoriev I.V."/>
            <person name="Martin F.M."/>
            <person name="Hacquard S."/>
        </authorList>
    </citation>
    <scope>NUCLEOTIDE SEQUENCE</scope>
    <source>
        <strain evidence="2">MPI-SDFR-AT-0068</strain>
    </source>
</reference>
<name>A0A8K0RNE3_9HYPO</name>
<dbReference type="OrthoDB" id="10431864at2759"/>
<dbReference type="Proteomes" id="UP000813427">
    <property type="component" value="Unassembled WGS sequence"/>
</dbReference>
<keyword evidence="3" id="KW-1185">Reference proteome</keyword>
<evidence type="ECO:0000256" key="1">
    <source>
        <dbReference type="SAM" id="MobiDB-lite"/>
    </source>
</evidence>
<organism evidence="2 3">
    <name type="scientific">Fusarium tricinctum</name>
    <dbReference type="NCBI Taxonomy" id="61284"/>
    <lineage>
        <taxon>Eukaryota</taxon>
        <taxon>Fungi</taxon>
        <taxon>Dikarya</taxon>
        <taxon>Ascomycota</taxon>
        <taxon>Pezizomycotina</taxon>
        <taxon>Sordariomycetes</taxon>
        <taxon>Hypocreomycetidae</taxon>
        <taxon>Hypocreales</taxon>
        <taxon>Nectriaceae</taxon>
        <taxon>Fusarium</taxon>
        <taxon>Fusarium tricinctum species complex</taxon>
    </lineage>
</organism>
<evidence type="ECO:0000313" key="2">
    <source>
        <dbReference type="EMBL" id="KAH7231085.1"/>
    </source>
</evidence>
<evidence type="ECO:0000313" key="3">
    <source>
        <dbReference type="Proteomes" id="UP000813427"/>
    </source>
</evidence>
<dbReference type="EMBL" id="JAGPXF010000009">
    <property type="protein sequence ID" value="KAH7231085.1"/>
    <property type="molecule type" value="Genomic_DNA"/>
</dbReference>